<feature type="chain" id="PRO_5045779310" description="RHS repeat protein" evidence="1">
    <location>
        <begin position="44"/>
        <end position="852"/>
    </location>
</feature>
<evidence type="ECO:0000313" key="2">
    <source>
        <dbReference type="EMBL" id="UXH76851.1"/>
    </source>
</evidence>
<dbReference type="Gene3D" id="2.180.10.10">
    <property type="entry name" value="RHS repeat-associated core"/>
    <property type="match status" value="2"/>
</dbReference>
<feature type="signal peptide" evidence="1">
    <location>
        <begin position="1"/>
        <end position="43"/>
    </location>
</feature>
<dbReference type="PANTHER" id="PTHR32305">
    <property type="match status" value="1"/>
</dbReference>
<dbReference type="EMBL" id="CP104562">
    <property type="protein sequence ID" value="UXH76851.1"/>
    <property type="molecule type" value="Genomic_DNA"/>
</dbReference>
<dbReference type="NCBIfam" id="TIGR01643">
    <property type="entry name" value="YD_repeat_2x"/>
    <property type="match status" value="4"/>
</dbReference>
<evidence type="ECO:0000256" key="1">
    <source>
        <dbReference type="SAM" id="SignalP"/>
    </source>
</evidence>
<evidence type="ECO:0000313" key="3">
    <source>
        <dbReference type="Proteomes" id="UP001064933"/>
    </source>
</evidence>
<dbReference type="RefSeq" id="WP_261756591.1">
    <property type="nucleotide sequence ID" value="NZ_CP104562.2"/>
</dbReference>
<protein>
    <recommendedName>
        <fullName evidence="4">RHS repeat protein</fullName>
    </recommendedName>
</protein>
<keyword evidence="1" id="KW-0732">Signal</keyword>
<name>A0ABY6AYA9_9BURK</name>
<reference evidence="2" key="1">
    <citation type="submission" date="2022-10" db="EMBL/GenBank/DDBJ databases">
        <title>Characterization and whole genome sequencing of a new Roseateles species, isolated from fresh water.</title>
        <authorList>
            <person name="Guliayeva D.Y."/>
            <person name="Akhremchuk A.E."/>
            <person name="Sikolenko M.A."/>
            <person name="Valentovich L.N."/>
            <person name="Sidarenka A.V."/>
        </authorList>
    </citation>
    <scope>NUCLEOTIDE SEQUENCE</scope>
    <source>
        <strain evidence="2">BIM B-1768</strain>
    </source>
</reference>
<accession>A0ABY6AYA9</accession>
<sequence>MKASSINFHAYFCGLKSCFPRCNIFVKLLIAVSAWCSTSFVYAESIQAGERWCVYNSFDWIPKSGECAGSAEEMAGKFFAYASQHFQPFGDGEFTVYRSFQDIKPCEEADIYGLIGVACPFEFRMRYVYSYTGDPGSDTIYNLDLQLFLACGRALGTAWDPNSNRCVQTNDISKEEVKQCPTVGNPVGPLNGVKYQRQPLLSWGRGHNLNADYNFMRKGVSDTLHLQGQMSFGDGWFSNVHKRGIWQNNYRDFGVLFQRGGGVWKSFFQYYRSDRNVLDVDPYPPIDSNLGRYYYDAESEAVETYQQISRDPRIASILTQTYADGRRLSYAYGAFTISKRATIQVIDSITDESGRMVRFQYEKVPFRFFRVRVKAVTDPAGQVYSFGYSEAGMLTTIDFPDGTRRTYNYDSPGKPWLISSLIDENGSVYGSYEYDGQGRAISTQTGGATGPKWTLEWSAPPQWQFIEQYDESRGALVRTLRRGDPTSVVVHGPDGQVSEMTSAIIDGATVLQSRGQPAGAGCDAATSSAEYDAFGNQTRKVDFNGTQSCHAYDAGRHLETRRVEGVGAGASCAPLLAASPTLPVGARMVSSQWIPVWRKQSQVAEPGRVTTYVYNGQPDPLNANAVASCAPADALLPDGKPIVVLCKRVEQATTDVNGAAGFNAAAQPGVAARTWSWTYDAQGRVLTEVDPRGKTVLTNEYYTDRTADHYPGDLKSATNVAGHVTSFPRYNAFGQALEVIDANGISTSYTYDARQRLTSVTQNGATTGYAYWPTGLLKQVTQPDGSFAAYDYDDAHRLVAVSDNQGNRIRYTLDQRGNRTKEEATDPSGALRRSMARVYDALSRTQQSTGRE</sequence>
<keyword evidence="3" id="KW-1185">Reference proteome</keyword>
<evidence type="ECO:0008006" key="4">
    <source>
        <dbReference type="Google" id="ProtNLM"/>
    </source>
</evidence>
<dbReference type="Pfam" id="PF05593">
    <property type="entry name" value="RHS_repeat"/>
    <property type="match status" value="4"/>
</dbReference>
<dbReference type="InterPro" id="IPR006530">
    <property type="entry name" value="YD"/>
</dbReference>
<gene>
    <name evidence="2" type="ORF">N4261_17665</name>
</gene>
<dbReference type="PANTHER" id="PTHR32305:SF15">
    <property type="entry name" value="PROTEIN RHSA-RELATED"/>
    <property type="match status" value="1"/>
</dbReference>
<organism evidence="2 3">
    <name type="scientific">Roseateles amylovorans</name>
    <dbReference type="NCBI Taxonomy" id="2978473"/>
    <lineage>
        <taxon>Bacteria</taxon>
        <taxon>Pseudomonadati</taxon>
        <taxon>Pseudomonadota</taxon>
        <taxon>Betaproteobacteria</taxon>
        <taxon>Burkholderiales</taxon>
        <taxon>Sphaerotilaceae</taxon>
        <taxon>Roseateles</taxon>
    </lineage>
</organism>
<dbReference type="InterPro" id="IPR031325">
    <property type="entry name" value="RHS_repeat"/>
</dbReference>
<dbReference type="InterPro" id="IPR050708">
    <property type="entry name" value="T6SS_VgrG/RHS"/>
</dbReference>
<proteinExistence type="predicted"/>
<dbReference type="Proteomes" id="UP001064933">
    <property type="component" value="Chromosome"/>
</dbReference>